<keyword evidence="4 6" id="KW-0804">Transcription</keyword>
<accession>A0A3R7LWX9</accession>
<dbReference type="InterPro" id="IPR019313">
    <property type="entry name" value="Mediator_Med17"/>
</dbReference>
<keyword evidence="6" id="KW-0010">Activator</keyword>
<comment type="subunit">
    <text evidence="6">Component of the Mediator complex.</text>
</comment>
<dbReference type="GO" id="GO:0070847">
    <property type="term" value="C:core mediator complex"/>
    <property type="evidence" value="ECO:0007669"/>
    <property type="project" value="TreeGrafter"/>
</dbReference>
<comment type="caution">
    <text evidence="8">The sequence shown here is derived from an EMBL/GenBank/DDBJ whole genome shotgun (WGS) entry which is preliminary data.</text>
</comment>
<evidence type="ECO:0000256" key="4">
    <source>
        <dbReference type="ARBA" id="ARBA00023163"/>
    </source>
</evidence>
<comment type="similarity">
    <text evidence="2 6">Belongs to the Mediator complex subunit 17 family.</text>
</comment>
<proteinExistence type="inferred from homology"/>
<organism evidence="8 9">
    <name type="scientific">Penaeus vannamei</name>
    <name type="common">Whiteleg shrimp</name>
    <name type="synonym">Litopenaeus vannamei</name>
    <dbReference type="NCBI Taxonomy" id="6689"/>
    <lineage>
        <taxon>Eukaryota</taxon>
        <taxon>Metazoa</taxon>
        <taxon>Ecdysozoa</taxon>
        <taxon>Arthropoda</taxon>
        <taxon>Crustacea</taxon>
        <taxon>Multicrustacea</taxon>
        <taxon>Malacostraca</taxon>
        <taxon>Eumalacostraca</taxon>
        <taxon>Eucarida</taxon>
        <taxon>Decapoda</taxon>
        <taxon>Dendrobranchiata</taxon>
        <taxon>Penaeoidea</taxon>
        <taxon>Penaeidae</taxon>
        <taxon>Penaeus</taxon>
    </lineage>
</organism>
<dbReference type="GO" id="GO:0003712">
    <property type="term" value="F:transcription coregulator activity"/>
    <property type="evidence" value="ECO:0007669"/>
    <property type="project" value="InterPro"/>
</dbReference>
<feature type="region of interest" description="Disordered" evidence="7">
    <location>
        <begin position="193"/>
        <end position="214"/>
    </location>
</feature>
<dbReference type="AlphaFoldDB" id="A0A3R7LWX9"/>
<sequence>MGRPNRSVPDFHIELLRLRQNWRLKKVGNTIIGDLSYRSAGSMFRHTGIFEVSKADDIGGPSTAVVPGGASPVSPVANRSHQSSLRVNVPTELMGSAYIFVCIKKDEEDICSAQLSSSDFVSVDTPWQQKLEKAQNVLFCKELFSQLAREAVKLTPSIPHLVVGNQITATIFPGIHLLVGLCHSDGKNNIKSKTNPAQGQNMTNTGTGPIANSSGVRNKIRQALTEMSVLHDLLVIVKQKPALYMVLDPVHAETPESKSYIQFLSLKKSLQSAATTLLSGAERLRTSQAEMGRPNRSVPDFHIELLRLRQNWRLKKVGNTIIGDLSYRSAGSMFRHTGIFEVSKADDIGGPSTAVVPGGASPVSPVANRSHQSSLRVNVPTELMGSAYIFVCIKKDEEDICSAQLSSSDFVSVDTPWQQKLEKAQNVLFCKELFSQLAREAVKLTPSIPHLVVGNQITATIFPGIHLLVGLCHSDGKNNIKSKTNPAQGQNMTNTGTGPIAGGTSGMGVGAGLGPSKYKHEHDLEHSLHQLLHRVYHNSFQHPLPHPVYAPMGMSKRRRLAGPEGMDRNQMTQMTKEKTLLEQIIRQVQHNFLRLRTMYVIDQLAAEFKDPLIVSHWNSFNSPTQSSVKINILSQGYDSVVRTKLVFHIYERTLKCICRDGKIMTMSFEPQELRNLVLCQISQHNMAAVQGLAKYTGWTVLSSEQNIGTGAIEPLGNASTVMLASPSGNKVIGVHSGPHQRVSVFVSSSPRPDFYPSTVVMEQRWEHLGANWQEVRYDRMEGRNFLNKMELLMAALTA</sequence>
<reference evidence="8 9" key="1">
    <citation type="submission" date="2018-04" db="EMBL/GenBank/DDBJ databases">
        <authorList>
            <person name="Zhang X."/>
            <person name="Yuan J."/>
            <person name="Li F."/>
            <person name="Xiang J."/>
        </authorList>
    </citation>
    <scope>NUCLEOTIDE SEQUENCE [LARGE SCALE GENOMIC DNA]</scope>
    <source>
        <tissue evidence="8">Muscle</tissue>
    </source>
</reference>
<evidence type="ECO:0000313" key="8">
    <source>
        <dbReference type="EMBL" id="ROT66708.1"/>
    </source>
</evidence>
<keyword evidence="5 6" id="KW-0539">Nucleus</keyword>
<keyword evidence="9" id="KW-1185">Reference proteome</keyword>
<name>A0A3R7LWX9_PENVA</name>
<keyword evidence="3 6" id="KW-0805">Transcription regulation</keyword>
<dbReference type="Pfam" id="PF10156">
    <property type="entry name" value="Med17"/>
    <property type="match status" value="2"/>
</dbReference>
<dbReference type="PANTHER" id="PTHR13114:SF7">
    <property type="entry name" value="MEDIATOR OF RNA POLYMERASE II TRANSCRIPTION SUBUNIT 17"/>
    <property type="match status" value="1"/>
</dbReference>
<dbReference type="Proteomes" id="UP000283509">
    <property type="component" value="Unassembled WGS sequence"/>
</dbReference>
<gene>
    <name evidence="6" type="primary">MED17</name>
    <name evidence="8" type="ORF">C7M84_015258</name>
</gene>
<comment type="function">
    <text evidence="6">Component of the Mediator complex, a coactivator involved in the regulated transcription of nearly all RNA polymerase II-dependent genes. Mediator functions as a bridge to convey information from gene-specific regulatory proteins to the basal RNA polymerase II transcription machinery. Mediator is recruited to promoters by direct interactions with regulatory proteins and serves as a scaffold for the assembly of a functional preinitiation complex with RNA polymerase II and the general transcription factors.</text>
</comment>
<evidence type="ECO:0000256" key="1">
    <source>
        <dbReference type="ARBA" id="ARBA00004123"/>
    </source>
</evidence>
<dbReference type="GO" id="GO:0006357">
    <property type="term" value="P:regulation of transcription by RNA polymerase II"/>
    <property type="evidence" value="ECO:0007669"/>
    <property type="project" value="InterPro"/>
</dbReference>
<dbReference type="OrthoDB" id="10058398at2759"/>
<dbReference type="STRING" id="6689.A0A3R7LWX9"/>
<evidence type="ECO:0000256" key="2">
    <source>
        <dbReference type="ARBA" id="ARBA00005635"/>
    </source>
</evidence>
<dbReference type="GO" id="GO:0016592">
    <property type="term" value="C:mediator complex"/>
    <property type="evidence" value="ECO:0007669"/>
    <property type="project" value="InterPro"/>
</dbReference>
<comment type="subcellular location">
    <subcellularLocation>
        <location evidence="1 6">Nucleus</location>
    </subcellularLocation>
</comment>
<evidence type="ECO:0000256" key="5">
    <source>
        <dbReference type="ARBA" id="ARBA00023242"/>
    </source>
</evidence>
<evidence type="ECO:0000256" key="3">
    <source>
        <dbReference type="ARBA" id="ARBA00023015"/>
    </source>
</evidence>
<dbReference type="EMBL" id="QCYY01002901">
    <property type="protein sequence ID" value="ROT66708.1"/>
    <property type="molecule type" value="Genomic_DNA"/>
</dbReference>
<reference evidence="8 9" key="2">
    <citation type="submission" date="2019-01" db="EMBL/GenBank/DDBJ databases">
        <title>The decoding of complex shrimp genome reveals the adaptation for benthos swimmer, frequently molting mechanism and breeding impact on genome.</title>
        <authorList>
            <person name="Sun Y."/>
            <person name="Gao Y."/>
            <person name="Yu Y."/>
        </authorList>
    </citation>
    <scope>NUCLEOTIDE SEQUENCE [LARGE SCALE GENOMIC DNA]</scope>
    <source>
        <tissue evidence="8">Muscle</tissue>
    </source>
</reference>
<protein>
    <recommendedName>
        <fullName evidence="6">Mediator of RNA polymerase II transcription subunit 17</fullName>
    </recommendedName>
    <alternativeName>
        <fullName evidence="6">Mediator complex subunit 17</fullName>
    </alternativeName>
</protein>
<evidence type="ECO:0000256" key="6">
    <source>
        <dbReference type="RuleBase" id="RU364140"/>
    </source>
</evidence>
<evidence type="ECO:0000313" key="9">
    <source>
        <dbReference type="Proteomes" id="UP000283509"/>
    </source>
</evidence>
<evidence type="ECO:0000256" key="7">
    <source>
        <dbReference type="SAM" id="MobiDB-lite"/>
    </source>
</evidence>
<dbReference type="PANTHER" id="PTHR13114">
    <property type="entry name" value="MEDIATOR OF RNA POLYMERASE II TRANSCRIPTION SUBUNIT 17"/>
    <property type="match status" value="1"/>
</dbReference>